<dbReference type="Proteomes" id="UP000002038">
    <property type="component" value="Unassembled WGS sequence"/>
</dbReference>
<keyword evidence="2" id="KW-1185">Reference proteome</keyword>
<dbReference type="VEuPathDB" id="FungiDB:BDBG_16604"/>
<feature type="non-terminal residue" evidence="1">
    <location>
        <position position="155"/>
    </location>
</feature>
<organism evidence="1 2">
    <name type="scientific">Blastomyces gilchristii (strain SLH14081)</name>
    <name type="common">Blastomyces dermatitidis</name>
    <dbReference type="NCBI Taxonomy" id="559298"/>
    <lineage>
        <taxon>Eukaryota</taxon>
        <taxon>Fungi</taxon>
        <taxon>Dikarya</taxon>
        <taxon>Ascomycota</taxon>
        <taxon>Pezizomycotina</taxon>
        <taxon>Eurotiomycetes</taxon>
        <taxon>Eurotiomycetidae</taxon>
        <taxon>Onygenales</taxon>
        <taxon>Ajellomycetaceae</taxon>
        <taxon>Blastomyces</taxon>
    </lineage>
</organism>
<protein>
    <submittedName>
        <fullName evidence="1">Uncharacterized protein</fullName>
    </submittedName>
</protein>
<reference evidence="2" key="1">
    <citation type="journal article" date="2015" name="PLoS Genet.">
        <title>The dynamic genome and transcriptome of the human fungal pathogen Blastomyces and close relative Emmonsia.</title>
        <authorList>
            <person name="Munoz J.F."/>
            <person name="Gauthier G.M."/>
            <person name="Desjardins C.A."/>
            <person name="Gallo J.E."/>
            <person name="Holder J."/>
            <person name="Sullivan T.D."/>
            <person name="Marty A.J."/>
            <person name="Carmen J.C."/>
            <person name="Chen Z."/>
            <person name="Ding L."/>
            <person name="Gujja S."/>
            <person name="Magrini V."/>
            <person name="Misas E."/>
            <person name="Mitreva M."/>
            <person name="Priest M."/>
            <person name="Saif S."/>
            <person name="Whiston E.A."/>
            <person name="Young S."/>
            <person name="Zeng Q."/>
            <person name="Goldman W.E."/>
            <person name="Mardis E.R."/>
            <person name="Taylor J.W."/>
            <person name="McEwen J.G."/>
            <person name="Clay O.K."/>
            <person name="Klein B.S."/>
            <person name="Cuomo C.A."/>
        </authorList>
    </citation>
    <scope>NUCLEOTIDE SEQUENCE [LARGE SCALE GENOMIC DNA]</scope>
    <source>
        <strain evidence="2">SLH14081</strain>
    </source>
</reference>
<dbReference type="GeneID" id="42528669"/>
<gene>
    <name evidence="1" type="ORF">BDBG_16604</name>
</gene>
<evidence type="ECO:0000313" key="1">
    <source>
        <dbReference type="EMBL" id="OAT06330.1"/>
    </source>
</evidence>
<accession>A0A179UEQ7</accession>
<sequence length="155" mass="17234">SSHVDRSTFTDDYDLNVKLLIENLKNMIIKKLSVLCMTESSVSFSIFSISFSATLSQSSTSVSVSDSAASATSVSVSDSLTSAISALSDSAVSAFIISSPYFKKILYRLNELYFSVITLSLNSIKNICVFRNRNMNVILFYTHRCETCTPYLRYH</sequence>
<proteinExistence type="predicted"/>
<evidence type="ECO:0000313" key="2">
    <source>
        <dbReference type="Proteomes" id="UP000002038"/>
    </source>
</evidence>
<dbReference type="KEGG" id="bgh:BDBG_16604"/>
<dbReference type="EMBL" id="GG657450">
    <property type="protein sequence ID" value="OAT06330.1"/>
    <property type="molecule type" value="Genomic_DNA"/>
</dbReference>
<dbReference type="AlphaFoldDB" id="A0A179UEQ7"/>
<feature type="non-terminal residue" evidence="1">
    <location>
        <position position="1"/>
    </location>
</feature>
<dbReference type="RefSeq" id="XP_031577159.1">
    <property type="nucleotide sequence ID" value="XM_031724526.1"/>
</dbReference>
<name>A0A179UEQ7_BLAGS</name>